<keyword evidence="2 6" id="KW-0143">Chaperone</keyword>
<gene>
    <name evidence="7" type="ORF">GpartN1_g3853.t1</name>
    <name evidence="8" type="ORF">GpartN1_g5530.t1</name>
</gene>
<dbReference type="Gene3D" id="2.30.33.40">
    <property type="entry name" value="GroES chaperonin"/>
    <property type="match status" value="2"/>
</dbReference>
<dbReference type="CDD" id="cd00320">
    <property type="entry name" value="cpn10"/>
    <property type="match status" value="2"/>
</dbReference>
<accession>A0A9C7PY81</accession>
<dbReference type="InterPro" id="IPR018369">
    <property type="entry name" value="Chaprnonin_Cpn10_CS"/>
</dbReference>
<evidence type="ECO:0000256" key="2">
    <source>
        <dbReference type="ARBA" id="ARBA00023186"/>
    </source>
</evidence>
<dbReference type="GO" id="GO:0044183">
    <property type="term" value="F:protein folding chaperone"/>
    <property type="evidence" value="ECO:0007669"/>
    <property type="project" value="InterPro"/>
</dbReference>
<reference evidence="7" key="2">
    <citation type="submission" date="2022-01" db="EMBL/GenBank/DDBJ databases">
        <authorList>
            <person name="Hirooka S."/>
            <person name="Miyagishima S.Y."/>
        </authorList>
    </citation>
    <scope>NUCLEOTIDE SEQUENCE</scope>
    <source>
        <strain evidence="7">NBRC 102759</strain>
    </source>
</reference>
<dbReference type="GO" id="GO:0005524">
    <property type="term" value="F:ATP binding"/>
    <property type="evidence" value="ECO:0007669"/>
    <property type="project" value="InterPro"/>
</dbReference>
<dbReference type="PRINTS" id="PR00297">
    <property type="entry name" value="CHAPERONIN10"/>
</dbReference>
<evidence type="ECO:0000256" key="3">
    <source>
        <dbReference type="ARBA" id="ARBA00031971"/>
    </source>
</evidence>
<dbReference type="Pfam" id="PF00166">
    <property type="entry name" value="Cpn10"/>
    <property type="match status" value="2"/>
</dbReference>
<dbReference type="SMART" id="SM00883">
    <property type="entry name" value="Cpn10"/>
    <property type="match status" value="2"/>
</dbReference>
<comment type="similarity">
    <text evidence="1 6">Belongs to the GroES chaperonin family.</text>
</comment>
<evidence type="ECO:0000313" key="7">
    <source>
        <dbReference type="EMBL" id="GJQ12062.1"/>
    </source>
</evidence>
<dbReference type="AlphaFoldDB" id="A0A9C7PY81"/>
<keyword evidence="9" id="KW-1185">Reference proteome</keyword>
<sequence>MDTAAFTQSFLLRTPESRSCSHVRISHSLSTLRVNCFRDCRRRHCGQVSLGRLDISNRISLSRSFCMVAQSDVKHRINGLPASRELSPLRNYVLVKFGTPEEQTSSGLVIAQSSSEDQAIQGTVVAVGPGSFLPKTKARGPLAVQPGDFVLAGKYGGQKIDIDGHKHFLISQEDILCTLQGGKKEASSVKPIFDRVLLKKIKSEQETASGIVIAASKELPTIGEVVAVGPGRLLEDGNYEPIELNVGEHVVYSKYSGNEYRFGGEEYIIVRASDCFAKW</sequence>
<organism evidence="7 9">
    <name type="scientific">Galdieria partita</name>
    <dbReference type="NCBI Taxonomy" id="83374"/>
    <lineage>
        <taxon>Eukaryota</taxon>
        <taxon>Rhodophyta</taxon>
        <taxon>Bangiophyceae</taxon>
        <taxon>Galdieriales</taxon>
        <taxon>Galdieriaceae</taxon>
        <taxon>Galdieria</taxon>
    </lineage>
</organism>
<dbReference type="InterPro" id="IPR020818">
    <property type="entry name" value="Chaperonin_GroES"/>
</dbReference>
<dbReference type="GO" id="GO:0051087">
    <property type="term" value="F:protein-folding chaperone binding"/>
    <property type="evidence" value="ECO:0007669"/>
    <property type="project" value="TreeGrafter"/>
</dbReference>
<dbReference type="EMBL" id="BQMJ01000029">
    <property type="protein sequence ID" value="GJQ12062.1"/>
    <property type="molecule type" value="Genomic_DNA"/>
</dbReference>
<protein>
    <recommendedName>
        <fullName evidence="4">20 kDa chaperonin, chloroplastic</fullName>
    </recommendedName>
    <alternativeName>
        <fullName evidence="3">Chaperonin 10</fullName>
    </alternativeName>
    <alternativeName>
        <fullName evidence="5">Protein Cpn21</fullName>
    </alternativeName>
</protein>
<dbReference type="GO" id="GO:0051082">
    <property type="term" value="F:unfolded protein binding"/>
    <property type="evidence" value="ECO:0007669"/>
    <property type="project" value="TreeGrafter"/>
</dbReference>
<dbReference type="EMBL" id="BQMJ01000046">
    <property type="protein sequence ID" value="GJQ13739.1"/>
    <property type="molecule type" value="Genomic_DNA"/>
</dbReference>
<evidence type="ECO:0000256" key="5">
    <source>
        <dbReference type="ARBA" id="ARBA00079398"/>
    </source>
</evidence>
<reference evidence="7" key="1">
    <citation type="journal article" date="2022" name="Proc. Natl. Acad. Sci. U.S.A.">
        <title>Life cycle and functional genomics of the unicellular red alga Galdieria for elucidating algal and plant evolution and industrial use.</title>
        <authorList>
            <person name="Hirooka S."/>
            <person name="Itabashi T."/>
            <person name="Ichinose T.M."/>
            <person name="Onuma R."/>
            <person name="Fujiwara T."/>
            <person name="Yamashita S."/>
            <person name="Jong L.W."/>
            <person name="Tomita R."/>
            <person name="Iwane A.H."/>
            <person name="Miyagishima S.Y."/>
        </authorList>
    </citation>
    <scope>NUCLEOTIDE SEQUENCE</scope>
    <source>
        <strain evidence="7">NBRC 102759</strain>
    </source>
</reference>
<dbReference type="InterPro" id="IPR011032">
    <property type="entry name" value="GroES-like_sf"/>
</dbReference>
<dbReference type="FunFam" id="2.30.33.40:FF:000001">
    <property type="entry name" value="10 kDa chaperonin"/>
    <property type="match status" value="2"/>
</dbReference>
<dbReference type="SUPFAM" id="SSF50129">
    <property type="entry name" value="GroES-like"/>
    <property type="match status" value="2"/>
</dbReference>
<evidence type="ECO:0000256" key="6">
    <source>
        <dbReference type="RuleBase" id="RU003479"/>
    </source>
</evidence>
<dbReference type="PROSITE" id="PS00681">
    <property type="entry name" value="CHAPERONINS_CPN10"/>
    <property type="match status" value="1"/>
</dbReference>
<proteinExistence type="inferred from homology"/>
<evidence type="ECO:0000256" key="1">
    <source>
        <dbReference type="ARBA" id="ARBA00006975"/>
    </source>
</evidence>
<dbReference type="PANTHER" id="PTHR10772:SF58">
    <property type="entry name" value="CO-CHAPERONIN GROES"/>
    <property type="match status" value="1"/>
</dbReference>
<dbReference type="PANTHER" id="PTHR10772">
    <property type="entry name" value="10 KDA HEAT SHOCK PROTEIN"/>
    <property type="match status" value="1"/>
</dbReference>
<dbReference type="InterPro" id="IPR037124">
    <property type="entry name" value="Chaperonin_GroES_sf"/>
</dbReference>
<evidence type="ECO:0000313" key="8">
    <source>
        <dbReference type="EMBL" id="GJQ13739.1"/>
    </source>
</evidence>
<evidence type="ECO:0000313" key="9">
    <source>
        <dbReference type="Proteomes" id="UP001061958"/>
    </source>
</evidence>
<dbReference type="OrthoDB" id="184876at2759"/>
<dbReference type="GO" id="GO:0046872">
    <property type="term" value="F:metal ion binding"/>
    <property type="evidence" value="ECO:0007669"/>
    <property type="project" value="TreeGrafter"/>
</dbReference>
<name>A0A9C7PY81_9RHOD</name>
<evidence type="ECO:0000256" key="4">
    <source>
        <dbReference type="ARBA" id="ARBA00073031"/>
    </source>
</evidence>
<dbReference type="Proteomes" id="UP001061958">
    <property type="component" value="Unassembled WGS sequence"/>
</dbReference>
<comment type="caution">
    <text evidence="7">The sequence shown here is derived from an EMBL/GenBank/DDBJ whole genome shotgun (WGS) entry which is preliminary data.</text>
</comment>